<accession>A0A7H8QAQ0</accession>
<feature type="coiled-coil region" evidence="1">
    <location>
        <begin position="259"/>
        <end position="322"/>
    </location>
</feature>
<keyword evidence="3" id="KW-1185">Reference proteome</keyword>
<protein>
    <recommendedName>
        <fullName evidence="4">DUF2357 domain-containing protein</fullName>
    </recommendedName>
</protein>
<reference evidence="3" key="1">
    <citation type="submission" date="2020-06" db="EMBL/GenBank/DDBJ databases">
        <title>Isolation of Planomicrobium glaciei.</title>
        <authorList>
            <person name="Malisova L."/>
            <person name="Safrankova R."/>
            <person name="Jakubu V."/>
            <person name="Spanelova P."/>
        </authorList>
    </citation>
    <scope>NUCLEOTIDE SEQUENCE [LARGE SCALE GENOMIC DNA]</scope>
    <source>
        <strain evidence="3">NRL-ATB46093</strain>
    </source>
</reference>
<dbReference type="Proteomes" id="UP000509222">
    <property type="component" value="Chromosome"/>
</dbReference>
<dbReference type="Pfam" id="PF04411">
    <property type="entry name" value="PDDEXK_7"/>
    <property type="match status" value="1"/>
</dbReference>
<evidence type="ECO:0008006" key="4">
    <source>
        <dbReference type="Google" id="ProtNLM"/>
    </source>
</evidence>
<sequence length="662" mass="78626">MRFFNIHVEEERPTPTINKQLYKELKIEIINELPKEDEYHIMKEYDRENRKIFRIGVQAENTARVEVKGAWGESVLLYQSKYMKDYWYDKSSIWIENGFEEKKESIFGINSCGEWTVTTFGEQGEILEMEKVKIIPKLLTIEQYELMKLEVKKIFEELTYQPEEPDKRTVVKELNLSLYPIAELNMLLIEWKEWISQVEENPAEILLKARVKKSRLFIKKWDSTNILESNLFPYREKLSERLYEKSSDIIEHKMIKYMLERIKERVEQEKKTEASANENLLRIKLNLENLNLDIEKNNEEVTEKIVKRKQQIENDIQLLEIRKLSWNTIFSTVRNYLDLSLFNVQEEEPEWTHLFVSHPVYRSIFEVYEQITSLSPSLTSQERDFEKAMVSSPHLYEVWILFQLIRQLQKVQFNSKDIVNSMIEHFKVAGTLSGWRKIFKSSNGLAGIYYEKEFQLENGRNAKPDYTLIFKKNNWALWEAHILDAKYKPYLLMGETALRNDLEHSGRRYLTISDDSINLKSAALVHIDKNIENWNVDTNRRYSISHFSAQPEILENINIYMKRILHFFNKQLEICPSCGTVTKPDSPDFKETYICNTCNEVWVKNTCKRNFHPKPQVLPELLKYPSGNYNMQVGTQWNVFCPVCSQDANGNRVQQDIFGRRL</sequence>
<gene>
    <name evidence="2" type="ORF">HF394_10745</name>
</gene>
<evidence type="ECO:0000313" key="2">
    <source>
        <dbReference type="EMBL" id="QKX51027.1"/>
    </source>
</evidence>
<keyword evidence="1" id="KW-0175">Coiled coil</keyword>
<evidence type="ECO:0000256" key="1">
    <source>
        <dbReference type="SAM" id="Coils"/>
    </source>
</evidence>
<dbReference type="InterPro" id="IPR007505">
    <property type="entry name" value="PDDEXK_7"/>
</dbReference>
<evidence type="ECO:0000313" key="3">
    <source>
        <dbReference type="Proteomes" id="UP000509222"/>
    </source>
</evidence>
<name>A0A7H8QAQ0_9BACL</name>
<dbReference type="RefSeq" id="WP_176294585.1">
    <property type="nucleotide sequence ID" value="NZ_CP051177.1"/>
</dbReference>
<proteinExistence type="predicted"/>
<organism evidence="2 3">
    <name type="scientific">Planococcus glaciei</name>
    <dbReference type="NCBI Taxonomy" id="459472"/>
    <lineage>
        <taxon>Bacteria</taxon>
        <taxon>Bacillati</taxon>
        <taxon>Bacillota</taxon>
        <taxon>Bacilli</taxon>
        <taxon>Bacillales</taxon>
        <taxon>Caryophanaceae</taxon>
        <taxon>Planococcus</taxon>
    </lineage>
</organism>
<dbReference type="AlphaFoldDB" id="A0A7H8QAQ0"/>
<dbReference type="EMBL" id="CP051177">
    <property type="protein sequence ID" value="QKX51027.1"/>
    <property type="molecule type" value="Genomic_DNA"/>
</dbReference>